<comment type="subunit">
    <text evidence="9">The complex comprises the extracytoplasmic solute receptor protein and the two transmembrane proteins.</text>
</comment>
<evidence type="ECO:0000256" key="8">
    <source>
        <dbReference type="ARBA" id="ARBA00038436"/>
    </source>
</evidence>
<dbReference type="PANTHER" id="PTHR35011:SF4">
    <property type="entry name" value="SLL1102 PROTEIN"/>
    <property type="match status" value="1"/>
</dbReference>
<comment type="similarity">
    <text evidence="8 9">Belongs to the TRAP transporter small permease family.</text>
</comment>
<evidence type="ECO:0000256" key="4">
    <source>
        <dbReference type="ARBA" id="ARBA00022519"/>
    </source>
</evidence>
<dbReference type="Proteomes" id="UP000199236">
    <property type="component" value="Unassembled WGS sequence"/>
</dbReference>
<evidence type="ECO:0000259" key="10">
    <source>
        <dbReference type="Pfam" id="PF04290"/>
    </source>
</evidence>
<dbReference type="PANTHER" id="PTHR35011">
    <property type="entry name" value="2,3-DIKETO-L-GULONATE TRAP TRANSPORTER SMALL PERMEASE PROTEIN YIAM"/>
    <property type="match status" value="1"/>
</dbReference>
<feature type="transmembrane region" description="Helical" evidence="9">
    <location>
        <begin position="20"/>
        <end position="40"/>
    </location>
</feature>
<keyword evidence="6 9" id="KW-1133">Transmembrane helix</keyword>
<evidence type="ECO:0000256" key="5">
    <source>
        <dbReference type="ARBA" id="ARBA00022692"/>
    </source>
</evidence>
<dbReference type="OrthoDB" id="9794346at2"/>
<feature type="transmembrane region" description="Helical" evidence="9">
    <location>
        <begin position="134"/>
        <end position="155"/>
    </location>
</feature>
<dbReference type="GO" id="GO:0022857">
    <property type="term" value="F:transmembrane transporter activity"/>
    <property type="evidence" value="ECO:0007669"/>
    <property type="project" value="UniProtKB-UniRule"/>
</dbReference>
<dbReference type="AlphaFoldDB" id="A0A1I5HMQ9"/>
<dbReference type="Pfam" id="PF04290">
    <property type="entry name" value="DctQ"/>
    <property type="match status" value="1"/>
</dbReference>
<feature type="transmembrane region" description="Helical" evidence="9">
    <location>
        <begin position="90"/>
        <end position="114"/>
    </location>
</feature>
<evidence type="ECO:0000256" key="6">
    <source>
        <dbReference type="ARBA" id="ARBA00022989"/>
    </source>
</evidence>
<keyword evidence="4 9" id="KW-0997">Cell inner membrane</keyword>
<reference evidence="11 12" key="1">
    <citation type="submission" date="2016-10" db="EMBL/GenBank/DDBJ databases">
        <authorList>
            <person name="de Groot N.N."/>
        </authorList>
    </citation>
    <scope>NUCLEOTIDE SEQUENCE [LARGE SCALE GENOMIC DNA]</scope>
    <source>
        <strain evidence="11 12">CGMCC 1.9157</strain>
    </source>
</reference>
<dbReference type="GO" id="GO:0005886">
    <property type="term" value="C:plasma membrane"/>
    <property type="evidence" value="ECO:0007669"/>
    <property type="project" value="UniProtKB-SubCell"/>
</dbReference>
<protein>
    <recommendedName>
        <fullName evidence="9">TRAP transporter small permease protein</fullName>
    </recommendedName>
</protein>
<evidence type="ECO:0000256" key="9">
    <source>
        <dbReference type="RuleBase" id="RU369079"/>
    </source>
</evidence>
<keyword evidence="3" id="KW-1003">Cell membrane</keyword>
<organism evidence="11 12">
    <name type="scientific">Cohaesibacter marisflavi</name>
    <dbReference type="NCBI Taxonomy" id="655353"/>
    <lineage>
        <taxon>Bacteria</taxon>
        <taxon>Pseudomonadati</taxon>
        <taxon>Pseudomonadota</taxon>
        <taxon>Alphaproteobacteria</taxon>
        <taxon>Hyphomicrobiales</taxon>
        <taxon>Cohaesibacteraceae</taxon>
    </lineage>
</organism>
<evidence type="ECO:0000256" key="3">
    <source>
        <dbReference type="ARBA" id="ARBA00022475"/>
    </source>
</evidence>
<feature type="domain" description="Tripartite ATP-independent periplasmic transporters DctQ component" evidence="10">
    <location>
        <begin position="27"/>
        <end position="160"/>
    </location>
</feature>
<comment type="subcellular location">
    <subcellularLocation>
        <location evidence="1 9">Cell inner membrane</location>
        <topology evidence="1 9">Multi-pass membrane protein</topology>
    </subcellularLocation>
</comment>
<dbReference type="InterPro" id="IPR055348">
    <property type="entry name" value="DctQ"/>
</dbReference>
<proteinExistence type="inferred from homology"/>
<evidence type="ECO:0000313" key="12">
    <source>
        <dbReference type="Proteomes" id="UP000199236"/>
    </source>
</evidence>
<dbReference type="STRING" id="655353.SAMN04488056_10717"/>
<gene>
    <name evidence="11" type="ORF">SAMN04488056_10717</name>
</gene>
<evidence type="ECO:0000256" key="2">
    <source>
        <dbReference type="ARBA" id="ARBA00022448"/>
    </source>
</evidence>
<dbReference type="RefSeq" id="WP_090073192.1">
    <property type="nucleotide sequence ID" value="NZ_FOVR01000007.1"/>
</dbReference>
<evidence type="ECO:0000313" key="11">
    <source>
        <dbReference type="EMBL" id="SFO49602.1"/>
    </source>
</evidence>
<accession>A0A1I5HMQ9</accession>
<evidence type="ECO:0000256" key="1">
    <source>
        <dbReference type="ARBA" id="ARBA00004429"/>
    </source>
</evidence>
<name>A0A1I5HMQ9_9HYPH</name>
<keyword evidence="5 9" id="KW-0812">Transmembrane</keyword>
<evidence type="ECO:0000256" key="7">
    <source>
        <dbReference type="ARBA" id="ARBA00023136"/>
    </source>
</evidence>
<keyword evidence="7 9" id="KW-0472">Membrane</keyword>
<feature type="transmembrane region" description="Helical" evidence="9">
    <location>
        <begin position="52"/>
        <end position="69"/>
    </location>
</feature>
<dbReference type="InterPro" id="IPR007387">
    <property type="entry name" value="TRAP_DctQ"/>
</dbReference>
<keyword evidence="12" id="KW-1185">Reference proteome</keyword>
<sequence length="178" mass="20084">MRALADLIDRVNVATGKGLAWFALIVVLIQFVVVLMRYIFGVGSIWAQELIVYVHAFLFMQASAFTLSRDGHVRVDIFYREAHPRTKAKINMFGAVVLLVPVCVLLVFVSWDYVYNSWAILEGSAETSGIQARFLLKSAIIVFAIQMALQGFVMFMRSWCALQGDEIELQRLQQMGEG</sequence>
<comment type="function">
    <text evidence="9">Part of the tripartite ATP-independent periplasmic (TRAP) transport system.</text>
</comment>
<keyword evidence="2 9" id="KW-0813">Transport</keyword>
<dbReference type="EMBL" id="FOVR01000007">
    <property type="protein sequence ID" value="SFO49602.1"/>
    <property type="molecule type" value="Genomic_DNA"/>
</dbReference>